<dbReference type="AlphaFoldDB" id="A0A0P0CQM9"/>
<feature type="transmembrane region" description="Helical" evidence="1">
    <location>
        <begin position="133"/>
        <end position="152"/>
    </location>
</feature>
<feature type="transmembrane region" description="Helical" evidence="1">
    <location>
        <begin position="12"/>
        <end position="31"/>
    </location>
</feature>
<dbReference type="RefSeq" id="WP_071885393.1">
    <property type="nucleotide sequence ID" value="NZ_CP012643.1"/>
</dbReference>
<accession>A0A0P0CQM9</accession>
<keyword evidence="3" id="KW-1185">Reference proteome</keyword>
<feature type="transmembrane region" description="Helical" evidence="1">
    <location>
        <begin position="43"/>
        <end position="63"/>
    </location>
</feature>
<protein>
    <recommendedName>
        <fullName evidence="4">PA-phosphatase</fullName>
    </recommendedName>
</protein>
<dbReference type="KEGG" id="rti:DC20_06810"/>
<keyword evidence="1" id="KW-0472">Membrane</keyword>
<evidence type="ECO:0000256" key="1">
    <source>
        <dbReference type="SAM" id="Phobius"/>
    </source>
</evidence>
<feature type="transmembrane region" description="Helical" evidence="1">
    <location>
        <begin position="158"/>
        <end position="179"/>
    </location>
</feature>
<dbReference type="OrthoDB" id="9786064at2"/>
<feature type="transmembrane region" description="Helical" evidence="1">
    <location>
        <begin position="83"/>
        <end position="102"/>
    </location>
</feature>
<keyword evidence="1" id="KW-1133">Transmembrane helix</keyword>
<gene>
    <name evidence="2" type="ORF">DC20_06810</name>
</gene>
<proteinExistence type="predicted"/>
<feature type="transmembrane region" description="Helical" evidence="1">
    <location>
        <begin position="186"/>
        <end position="204"/>
    </location>
</feature>
<dbReference type="EMBL" id="CP012643">
    <property type="protein sequence ID" value="ALI98727.1"/>
    <property type="molecule type" value="Genomic_DNA"/>
</dbReference>
<evidence type="ECO:0000313" key="3">
    <source>
        <dbReference type="Proteomes" id="UP000061382"/>
    </source>
</evidence>
<dbReference type="PATRIC" id="fig|512763.3.peg.1505"/>
<sequence length="206" mass="22833">MNSRFATVLSVLFHPLLLPTYLFSLLLYYLPPEVFSYPPEGRRLIVLLVFILTFLLPVFGTLLMQQAGLISSITLDDRTDRRWPLLIAATCYTVLTVVFYQISFFDNLFFLIMAVITASVYATLVINQFWKISAHSIGVGGTLGILVLLHGWLPEGYLLYPVTVGCVICGAVIAARLALGAHNSKQVYTGFSLGFLLGICLWGATF</sequence>
<name>A0A0P0CQM9_9BACT</name>
<dbReference type="Proteomes" id="UP000061382">
    <property type="component" value="Chromosome"/>
</dbReference>
<feature type="transmembrane region" description="Helical" evidence="1">
    <location>
        <begin position="108"/>
        <end position="126"/>
    </location>
</feature>
<reference evidence="2 3" key="1">
    <citation type="submission" date="2015-08" db="EMBL/GenBank/DDBJ databases">
        <title>Complete genome sequence of Rufibacter tibetensis strain 1351t, a radiation-resistant bacterium from tibet plateau.</title>
        <authorList>
            <person name="Dai J."/>
        </authorList>
    </citation>
    <scope>NUCLEOTIDE SEQUENCE [LARGE SCALE GENOMIC DNA]</scope>
    <source>
        <strain evidence="2 3">1351</strain>
    </source>
</reference>
<evidence type="ECO:0000313" key="2">
    <source>
        <dbReference type="EMBL" id="ALI98727.1"/>
    </source>
</evidence>
<evidence type="ECO:0008006" key="4">
    <source>
        <dbReference type="Google" id="ProtNLM"/>
    </source>
</evidence>
<dbReference type="STRING" id="512763.DC20_06810"/>
<organism evidence="2 3">
    <name type="scientific">Rufibacter tibetensis</name>
    <dbReference type="NCBI Taxonomy" id="512763"/>
    <lineage>
        <taxon>Bacteria</taxon>
        <taxon>Pseudomonadati</taxon>
        <taxon>Bacteroidota</taxon>
        <taxon>Cytophagia</taxon>
        <taxon>Cytophagales</taxon>
        <taxon>Hymenobacteraceae</taxon>
        <taxon>Rufibacter</taxon>
    </lineage>
</organism>
<keyword evidence="1" id="KW-0812">Transmembrane</keyword>